<dbReference type="InterPro" id="IPR051320">
    <property type="entry name" value="Viral_Replic_Matur_Polypro"/>
</dbReference>
<dbReference type="Proteomes" id="UP000230750">
    <property type="component" value="Unassembled WGS sequence"/>
</dbReference>
<sequence>MYIEIAGVKTKCVLDTGSQVTTIDEKYANRHFRDSKRPKEDITWLKLKAANGLSLPYSAYMEVGVKVMGIDLPKAGILIVKESTTPQTPCLLGLNVIRHLQQRLFSSLGQGYLQTMNGVEPKVQQIFKAMEEDCNFAGKDGQVGFVRPAVHNYVVIPARSELIITGKCRQLGKGKSYIAMIEPMEQRNLPRNVKMQNRLLRSRMEMQLHELLHRHRGVFSTGSADLGHATTIQHRIPTGDTPPSKKDIGAFPHRCIKKSNTHSRYARARTLYGELPGDLHYETLLIYIDDIIVFSRNFETHLQRLDEVFQRLEKHGLKIKPSKCHLFQEEIGYLGHVVSSKGIATDPEKTAVVEKWEAPRNAKEVRSFLGLAGYYRRFIKGFSKIAGPLYDLVGATTKKSGKEVTPKQNSFQWLSKQQEAFEKLKKSLTTAPSCISRLHQTIYSTHRCKRPRTRSSIITGERRARESDSFCKCTLRPAEKNDSNTQHSS</sequence>
<dbReference type="EMBL" id="MRZV01000101">
    <property type="protein sequence ID" value="PIK58809.1"/>
    <property type="molecule type" value="Genomic_DNA"/>
</dbReference>
<dbReference type="SUPFAM" id="SSF50630">
    <property type="entry name" value="Acid proteases"/>
    <property type="match status" value="1"/>
</dbReference>
<proteinExistence type="predicted"/>
<dbReference type="PANTHER" id="PTHR33064">
    <property type="entry name" value="POL PROTEIN"/>
    <property type="match status" value="1"/>
</dbReference>
<dbReference type="FunFam" id="3.30.70.270:FF:000003">
    <property type="entry name" value="Transposon Ty3-G Gag-Pol polyprotein"/>
    <property type="match status" value="1"/>
</dbReference>
<dbReference type="Gene3D" id="3.30.70.270">
    <property type="match status" value="2"/>
</dbReference>
<dbReference type="FunFam" id="3.30.70.270:FF:000020">
    <property type="entry name" value="Transposon Tf2-6 polyprotein-like Protein"/>
    <property type="match status" value="1"/>
</dbReference>
<dbReference type="InterPro" id="IPR000477">
    <property type="entry name" value="RT_dom"/>
</dbReference>
<dbReference type="SUPFAM" id="SSF56672">
    <property type="entry name" value="DNA/RNA polymerases"/>
    <property type="match status" value="1"/>
</dbReference>
<accession>A0A2G8LEW0</accession>
<feature type="domain" description="Reverse transcriptase" evidence="1">
    <location>
        <begin position="282"/>
        <end position="337"/>
    </location>
</feature>
<name>A0A2G8LEW0_STIJA</name>
<protein>
    <recommendedName>
        <fullName evidence="1">Reverse transcriptase domain-containing protein</fullName>
    </recommendedName>
</protein>
<evidence type="ECO:0000259" key="1">
    <source>
        <dbReference type="Pfam" id="PF00078"/>
    </source>
</evidence>
<dbReference type="AlphaFoldDB" id="A0A2G8LEW0"/>
<dbReference type="InterPro" id="IPR043502">
    <property type="entry name" value="DNA/RNA_pol_sf"/>
</dbReference>
<comment type="caution">
    <text evidence="2">The sequence shown here is derived from an EMBL/GenBank/DDBJ whole genome shotgun (WGS) entry which is preliminary data.</text>
</comment>
<dbReference type="InterPro" id="IPR021109">
    <property type="entry name" value="Peptidase_aspartic_dom_sf"/>
</dbReference>
<keyword evidence="3" id="KW-1185">Reference proteome</keyword>
<gene>
    <name evidence="2" type="ORF">BSL78_04268</name>
</gene>
<dbReference type="InterPro" id="IPR043128">
    <property type="entry name" value="Rev_trsase/Diguanyl_cyclase"/>
</dbReference>
<dbReference type="OrthoDB" id="4369127at2759"/>
<organism evidence="2 3">
    <name type="scientific">Stichopus japonicus</name>
    <name type="common">Sea cucumber</name>
    <dbReference type="NCBI Taxonomy" id="307972"/>
    <lineage>
        <taxon>Eukaryota</taxon>
        <taxon>Metazoa</taxon>
        <taxon>Echinodermata</taxon>
        <taxon>Eleutherozoa</taxon>
        <taxon>Echinozoa</taxon>
        <taxon>Holothuroidea</taxon>
        <taxon>Aspidochirotacea</taxon>
        <taxon>Aspidochirotida</taxon>
        <taxon>Stichopodidae</taxon>
        <taxon>Apostichopus</taxon>
    </lineage>
</organism>
<dbReference type="Pfam" id="PF00078">
    <property type="entry name" value="RVT_1"/>
    <property type="match status" value="1"/>
</dbReference>
<dbReference type="PANTHER" id="PTHR33064:SF37">
    <property type="entry name" value="RIBONUCLEASE H"/>
    <property type="match status" value="1"/>
</dbReference>
<evidence type="ECO:0000313" key="2">
    <source>
        <dbReference type="EMBL" id="PIK58809.1"/>
    </source>
</evidence>
<evidence type="ECO:0000313" key="3">
    <source>
        <dbReference type="Proteomes" id="UP000230750"/>
    </source>
</evidence>
<dbReference type="Gene3D" id="2.40.70.10">
    <property type="entry name" value="Acid Proteases"/>
    <property type="match status" value="1"/>
</dbReference>
<reference evidence="2 3" key="1">
    <citation type="journal article" date="2017" name="PLoS Biol.">
        <title>The sea cucumber genome provides insights into morphological evolution and visceral regeneration.</title>
        <authorList>
            <person name="Zhang X."/>
            <person name="Sun L."/>
            <person name="Yuan J."/>
            <person name="Sun Y."/>
            <person name="Gao Y."/>
            <person name="Zhang L."/>
            <person name="Li S."/>
            <person name="Dai H."/>
            <person name="Hamel J.F."/>
            <person name="Liu C."/>
            <person name="Yu Y."/>
            <person name="Liu S."/>
            <person name="Lin W."/>
            <person name="Guo K."/>
            <person name="Jin S."/>
            <person name="Xu P."/>
            <person name="Storey K.B."/>
            <person name="Huan P."/>
            <person name="Zhang T."/>
            <person name="Zhou Y."/>
            <person name="Zhang J."/>
            <person name="Lin C."/>
            <person name="Li X."/>
            <person name="Xing L."/>
            <person name="Huo D."/>
            <person name="Sun M."/>
            <person name="Wang L."/>
            <person name="Mercier A."/>
            <person name="Li F."/>
            <person name="Yang H."/>
            <person name="Xiang J."/>
        </authorList>
    </citation>
    <scope>NUCLEOTIDE SEQUENCE [LARGE SCALE GENOMIC DNA]</scope>
    <source>
        <strain evidence="2">Shaxun</strain>
        <tissue evidence="2">Muscle</tissue>
    </source>
</reference>